<dbReference type="PANTHER" id="PTHR30086:SF20">
    <property type="entry name" value="ARGININE EXPORTER PROTEIN ARGO-RELATED"/>
    <property type="match status" value="1"/>
</dbReference>
<dbReference type="AlphaFoldDB" id="A0A3S4SGK6"/>
<dbReference type="GO" id="GO:0005886">
    <property type="term" value="C:plasma membrane"/>
    <property type="evidence" value="ECO:0007669"/>
    <property type="project" value="UniProtKB-SubCell"/>
</dbReference>
<proteinExistence type="predicted"/>
<dbReference type="PANTHER" id="PTHR30086">
    <property type="entry name" value="ARGININE EXPORTER PROTEIN ARGO"/>
    <property type="match status" value="1"/>
</dbReference>
<evidence type="ECO:0000256" key="5">
    <source>
        <dbReference type="ARBA" id="ARBA00023136"/>
    </source>
</evidence>
<protein>
    <submittedName>
        <fullName evidence="7">Arginine exporter protein ArgO</fullName>
    </submittedName>
</protein>
<keyword evidence="5 6" id="KW-0472">Membrane</keyword>
<keyword evidence="3 6" id="KW-0812">Transmembrane</keyword>
<keyword evidence="8" id="KW-1185">Reference proteome</keyword>
<dbReference type="EMBL" id="LR134313">
    <property type="protein sequence ID" value="VEF01798.1"/>
    <property type="molecule type" value="Genomic_DNA"/>
</dbReference>
<feature type="transmembrane region" description="Helical" evidence="6">
    <location>
        <begin position="182"/>
        <end position="201"/>
    </location>
</feature>
<feature type="transmembrane region" description="Helical" evidence="6">
    <location>
        <begin position="71"/>
        <end position="95"/>
    </location>
</feature>
<feature type="transmembrane region" description="Helical" evidence="6">
    <location>
        <begin position="37"/>
        <end position="59"/>
    </location>
</feature>
<dbReference type="InterPro" id="IPR001123">
    <property type="entry name" value="LeuE-type"/>
</dbReference>
<organism evidence="7 8">
    <name type="scientific">Neisseria canis</name>
    <dbReference type="NCBI Taxonomy" id="493"/>
    <lineage>
        <taxon>Bacteria</taxon>
        <taxon>Pseudomonadati</taxon>
        <taxon>Pseudomonadota</taxon>
        <taxon>Betaproteobacteria</taxon>
        <taxon>Neisseriales</taxon>
        <taxon>Neisseriaceae</taxon>
        <taxon>Neisseria</taxon>
    </lineage>
</organism>
<feature type="transmembrane region" description="Helical" evidence="6">
    <location>
        <begin position="213"/>
        <end position="233"/>
    </location>
</feature>
<evidence type="ECO:0000256" key="4">
    <source>
        <dbReference type="ARBA" id="ARBA00022989"/>
    </source>
</evidence>
<evidence type="ECO:0000256" key="1">
    <source>
        <dbReference type="ARBA" id="ARBA00004651"/>
    </source>
</evidence>
<dbReference type="GO" id="GO:0015171">
    <property type="term" value="F:amino acid transmembrane transporter activity"/>
    <property type="evidence" value="ECO:0007669"/>
    <property type="project" value="TreeGrafter"/>
</dbReference>
<evidence type="ECO:0000256" key="6">
    <source>
        <dbReference type="SAM" id="Phobius"/>
    </source>
</evidence>
<dbReference type="KEGG" id="nci:NCTC10296_01466"/>
<evidence type="ECO:0000313" key="7">
    <source>
        <dbReference type="EMBL" id="VEF01798.1"/>
    </source>
</evidence>
<dbReference type="STRING" id="493.BWD07_01375"/>
<comment type="subcellular location">
    <subcellularLocation>
        <location evidence="1">Cell membrane</location>
        <topology evidence="1">Multi-pass membrane protein</topology>
    </subcellularLocation>
</comment>
<gene>
    <name evidence="7" type="primary">argO</name>
    <name evidence="7" type="ORF">NCTC10296_01466</name>
</gene>
<name>A0A3S4SGK6_9NEIS</name>
<dbReference type="Pfam" id="PF01810">
    <property type="entry name" value="LysE"/>
    <property type="match status" value="1"/>
</dbReference>
<reference evidence="7 8" key="1">
    <citation type="submission" date="2018-12" db="EMBL/GenBank/DDBJ databases">
        <authorList>
            <consortium name="Pathogen Informatics"/>
        </authorList>
    </citation>
    <scope>NUCLEOTIDE SEQUENCE [LARGE SCALE GENOMIC DNA]</scope>
    <source>
        <strain evidence="7 8">NCTC10296</strain>
    </source>
</reference>
<sequence length="241" mass="25742">MYVYCSHPIHYIIPPSRAKAARKLIHQHPAPTSDMSAFFSGFMITASLIAAIGAQNAFVLKQGLLKQHVGVVVWICWLCDFALISTGVFGVSALLADSPKATALMALAGGLFLLAYAWRSAKSAWQGNGILTPDTAPTAPSPFKTAAATLALTLLNPHVYIDTVMLIGGAAAPLPPTGKWHFLAGALSASGIWFTAIGYGARLLLPLFRREHTWQILDSLIALMMLYLAFGLLKQAAAILL</sequence>
<accession>A0A3S4SGK6</accession>
<keyword evidence="2" id="KW-1003">Cell membrane</keyword>
<feature type="transmembrane region" description="Helical" evidence="6">
    <location>
        <begin position="101"/>
        <end position="118"/>
    </location>
</feature>
<evidence type="ECO:0000256" key="3">
    <source>
        <dbReference type="ARBA" id="ARBA00022692"/>
    </source>
</evidence>
<evidence type="ECO:0000313" key="8">
    <source>
        <dbReference type="Proteomes" id="UP000279284"/>
    </source>
</evidence>
<evidence type="ECO:0000256" key="2">
    <source>
        <dbReference type="ARBA" id="ARBA00022475"/>
    </source>
</evidence>
<keyword evidence="4 6" id="KW-1133">Transmembrane helix</keyword>
<dbReference type="Proteomes" id="UP000279284">
    <property type="component" value="Chromosome"/>
</dbReference>